<dbReference type="Gene3D" id="3.20.20.150">
    <property type="entry name" value="Divalent-metal-dependent TIM barrel enzymes"/>
    <property type="match status" value="1"/>
</dbReference>
<protein>
    <recommendedName>
        <fullName evidence="3">Xylose isomerase-like TIM barrel</fullName>
    </recommendedName>
</protein>
<evidence type="ECO:0000313" key="2">
    <source>
        <dbReference type="Proteomes" id="UP000316921"/>
    </source>
</evidence>
<organism evidence="1 2">
    <name type="scientific">Engelhardtia mirabilis</name>
    <dbReference type="NCBI Taxonomy" id="2528011"/>
    <lineage>
        <taxon>Bacteria</taxon>
        <taxon>Pseudomonadati</taxon>
        <taxon>Planctomycetota</taxon>
        <taxon>Planctomycetia</taxon>
        <taxon>Planctomycetia incertae sedis</taxon>
        <taxon>Engelhardtia</taxon>
    </lineage>
</organism>
<dbReference type="EMBL" id="CP036287">
    <property type="protein sequence ID" value="QDU68066.1"/>
    <property type="molecule type" value="Genomic_DNA"/>
</dbReference>
<proteinExistence type="predicted"/>
<dbReference type="InterPro" id="IPR036237">
    <property type="entry name" value="Xyl_isomerase-like_sf"/>
</dbReference>
<evidence type="ECO:0008006" key="3">
    <source>
        <dbReference type="Google" id="ProtNLM"/>
    </source>
</evidence>
<dbReference type="RefSeq" id="WP_145066761.1">
    <property type="nucleotide sequence ID" value="NZ_CP036287.1"/>
</dbReference>
<dbReference type="Proteomes" id="UP000316921">
    <property type="component" value="Chromosome"/>
</dbReference>
<accession>A0A518BMA1</accession>
<keyword evidence="2" id="KW-1185">Reference proteome</keyword>
<dbReference type="SUPFAM" id="SSF51658">
    <property type="entry name" value="Xylose isomerase-like"/>
    <property type="match status" value="1"/>
</dbReference>
<dbReference type="AlphaFoldDB" id="A0A518BMA1"/>
<dbReference type="NCBIfam" id="NF035939">
    <property type="entry name" value="TIM_EboE"/>
    <property type="match status" value="1"/>
</dbReference>
<gene>
    <name evidence="1" type="ORF">Pla133_31590</name>
</gene>
<name>A0A518BMA1_9BACT</name>
<sequence>MRFVHPRFPGRAVKLAYCLNVHPAKDLDGVIAGVREVTLPLRERLGAGGPFGVGLYLPASVALPLAAENGAADRARLAEVLADGDLDPFTFNAFPYGDFHAEGLKQGVFRPRWDEAERAAYTVGVARIAAGLQRHDPGHVSISTHAGMHSTEAHAAKAIERCAPGFAAAVAELEELERGGAPRMVLSVEPEPRSCANDTVEWSADVPPTVDHVARALGGGYVRERVRRYMGLCLDACHAAVEFENLERACGAANSVGLPLGKLQFSSALRLPDPGSDESGRERLLALDEPVYLHQVTAKSEGGGVLRCGDIAELAALDEAGRERWNAAREWRCHFHVPVDLAGPLEGAGGLTTTLADADQMLGHLLAEPRLWGLDELHVEIETYTWNVLPHEARGTGALVDGLEREYAHVLARIAAAGWEPPLR</sequence>
<evidence type="ECO:0000313" key="1">
    <source>
        <dbReference type="EMBL" id="QDU68066.1"/>
    </source>
</evidence>
<dbReference type="KEGG" id="pbap:Pla133_31590"/>
<reference evidence="1 2" key="1">
    <citation type="submission" date="2019-02" db="EMBL/GenBank/DDBJ databases">
        <title>Deep-cultivation of Planctomycetes and their phenomic and genomic characterization uncovers novel biology.</title>
        <authorList>
            <person name="Wiegand S."/>
            <person name="Jogler M."/>
            <person name="Boedeker C."/>
            <person name="Pinto D."/>
            <person name="Vollmers J."/>
            <person name="Rivas-Marin E."/>
            <person name="Kohn T."/>
            <person name="Peeters S.H."/>
            <person name="Heuer A."/>
            <person name="Rast P."/>
            <person name="Oberbeckmann S."/>
            <person name="Bunk B."/>
            <person name="Jeske O."/>
            <person name="Meyerdierks A."/>
            <person name="Storesund J.E."/>
            <person name="Kallscheuer N."/>
            <person name="Luecker S."/>
            <person name="Lage O.M."/>
            <person name="Pohl T."/>
            <person name="Merkel B.J."/>
            <person name="Hornburger P."/>
            <person name="Mueller R.-W."/>
            <person name="Bruemmer F."/>
            <person name="Labrenz M."/>
            <person name="Spormann A.M."/>
            <person name="Op den Camp H."/>
            <person name="Overmann J."/>
            <person name="Amann R."/>
            <person name="Jetten M.S.M."/>
            <person name="Mascher T."/>
            <person name="Medema M.H."/>
            <person name="Devos D.P."/>
            <person name="Kaster A.-K."/>
            <person name="Ovreas L."/>
            <person name="Rohde M."/>
            <person name="Galperin M.Y."/>
            <person name="Jogler C."/>
        </authorList>
    </citation>
    <scope>NUCLEOTIDE SEQUENCE [LARGE SCALE GENOMIC DNA]</scope>
    <source>
        <strain evidence="1 2">Pla133</strain>
    </source>
</reference>